<comment type="caution">
    <text evidence="1">The sequence shown here is derived from an EMBL/GenBank/DDBJ whole genome shotgun (WGS) entry which is preliminary data.</text>
</comment>
<dbReference type="AlphaFoldDB" id="A0A9W9YB01"/>
<protein>
    <submittedName>
        <fullName evidence="1">Transmembrane protein 62</fullName>
    </submittedName>
</protein>
<dbReference type="EMBL" id="MU827791">
    <property type="protein sequence ID" value="KAJ7330754.1"/>
    <property type="molecule type" value="Genomic_DNA"/>
</dbReference>
<sequence>MVDALGVTCSYRLSFYPLFLFGVYNAVGPWVIGEMMHGHLGVLFVHGMYLKQHWIPGSLSYYYGIMQAEVDISTGQSETIEISFNLDLNLRRMQEEEVTSGSLGHKGGSVDCYTFQDSDGNVGVLTLESGKSVYSSQLCFENKRVGYDRKFP</sequence>
<gene>
    <name evidence="1" type="primary">TMEM62_1</name>
    <name evidence="1" type="ORF">OS493_021683</name>
</gene>
<accession>A0A9W9YB01</accession>
<name>A0A9W9YB01_9CNID</name>
<keyword evidence="2" id="KW-1185">Reference proteome</keyword>
<evidence type="ECO:0000313" key="1">
    <source>
        <dbReference type="EMBL" id="KAJ7330754.1"/>
    </source>
</evidence>
<keyword evidence="1" id="KW-0472">Membrane</keyword>
<keyword evidence="1" id="KW-0812">Transmembrane</keyword>
<reference evidence="1" key="1">
    <citation type="submission" date="2023-01" db="EMBL/GenBank/DDBJ databases">
        <title>Genome assembly of the deep-sea coral Lophelia pertusa.</title>
        <authorList>
            <person name="Herrera S."/>
            <person name="Cordes E."/>
        </authorList>
    </citation>
    <scope>NUCLEOTIDE SEQUENCE</scope>
    <source>
        <strain evidence="1">USNM1676648</strain>
        <tissue evidence="1">Polyp</tissue>
    </source>
</reference>
<dbReference type="OrthoDB" id="27234at2759"/>
<dbReference type="Proteomes" id="UP001163046">
    <property type="component" value="Unassembled WGS sequence"/>
</dbReference>
<evidence type="ECO:0000313" key="2">
    <source>
        <dbReference type="Proteomes" id="UP001163046"/>
    </source>
</evidence>
<proteinExistence type="predicted"/>
<organism evidence="1 2">
    <name type="scientific">Desmophyllum pertusum</name>
    <dbReference type="NCBI Taxonomy" id="174260"/>
    <lineage>
        <taxon>Eukaryota</taxon>
        <taxon>Metazoa</taxon>
        <taxon>Cnidaria</taxon>
        <taxon>Anthozoa</taxon>
        <taxon>Hexacorallia</taxon>
        <taxon>Scleractinia</taxon>
        <taxon>Caryophylliina</taxon>
        <taxon>Caryophylliidae</taxon>
        <taxon>Desmophyllum</taxon>
    </lineage>
</organism>